<sequence>MRPWHLAVAALDIVPLVFLCVALESEKWVLSGVGSVVDSPLSFSFFVAGIVCLGVSVCGNLLMSYYVEDLRIVLLSLVGAIFHCAVVLMVSPIIVSWRIAHCFLAGGTCPDEGESPFFVKLTTPAKWIAFFLLLIGYGYWLGANFLDEGRLEFEEAGILATVGIGLIIPSLAIEHVRLCLKGFPTKDVQQLGEDIVASIPARV</sequence>
<accession>A0A0G4EN72</accession>
<dbReference type="InParanoid" id="A0A0G4EN72"/>
<feature type="transmembrane region" description="Helical" evidence="1">
    <location>
        <begin position="127"/>
        <end position="146"/>
    </location>
</feature>
<feature type="transmembrane region" description="Helical" evidence="1">
    <location>
        <begin position="6"/>
        <end position="23"/>
    </location>
</feature>
<gene>
    <name evidence="2" type="ORF">Vbra_2948</name>
</gene>
<dbReference type="PhylomeDB" id="A0A0G4EN72"/>
<name>A0A0G4EN72_VITBC</name>
<protein>
    <submittedName>
        <fullName evidence="2">Uncharacterized protein</fullName>
    </submittedName>
</protein>
<feature type="transmembrane region" description="Helical" evidence="1">
    <location>
        <begin position="158"/>
        <end position="176"/>
    </location>
</feature>
<feature type="transmembrane region" description="Helical" evidence="1">
    <location>
        <begin position="43"/>
        <end position="66"/>
    </location>
</feature>
<feature type="transmembrane region" description="Helical" evidence="1">
    <location>
        <begin position="72"/>
        <end position="95"/>
    </location>
</feature>
<dbReference type="AlphaFoldDB" id="A0A0G4EN72"/>
<dbReference type="Proteomes" id="UP000041254">
    <property type="component" value="Unassembled WGS sequence"/>
</dbReference>
<keyword evidence="1" id="KW-1133">Transmembrane helix</keyword>
<keyword evidence="1" id="KW-0812">Transmembrane</keyword>
<evidence type="ECO:0000256" key="1">
    <source>
        <dbReference type="SAM" id="Phobius"/>
    </source>
</evidence>
<organism evidence="2 3">
    <name type="scientific">Vitrella brassicaformis (strain CCMP3155)</name>
    <dbReference type="NCBI Taxonomy" id="1169540"/>
    <lineage>
        <taxon>Eukaryota</taxon>
        <taxon>Sar</taxon>
        <taxon>Alveolata</taxon>
        <taxon>Colpodellida</taxon>
        <taxon>Vitrellaceae</taxon>
        <taxon>Vitrella</taxon>
    </lineage>
</organism>
<evidence type="ECO:0000313" key="2">
    <source>
        <dbReference type="EMBL" id="CEL99287.1"/>
    </source>
</evidence>
<evidence type="ECO:0000313" key="3">
    <source>
        <dbReference type="Proteomes" id="UP000041254"/>
    </source>
</evidence>
<proteinExistence type="predicted"/>
<dbReference type="VEuPathDB" id="CryptoDB:Vbra_2948"/>
<reference evidence="2 3" key="1">
    <citation type="submission" date="2014-11" db="EMBL/GenBank/DDBJ databases">
        <authorList>
            <person name="Zhu J."/>
            <person name="Qi W."/>
            <person name="Song R."/>
        </authorList>
    </citation>
    <scope>NUCLEOTIDE SEQUENCE [LARGE SCALE GENOMIC DNA]</scope>
</reference>
<keyword evidence="1" id="KW-0472">Membrane</keyword>
<keyword evidence="3" id="KW-1185">Reference proteome</keyword>
<dbReference type="EMBL" id="CDMY01000277">
    <property type="protein sequence ID" value="CEL99287.1"/>
    <property type="molecule type" value="Genomic_DNA"/>
</dbReference>